<gene>
    <name evidence="1" type="ORF">K469DRAFT_230726</name>
</gene>
<evidence type="ECO:0000313" key="1">
    <source>
        <dbReference type="EMBL" id="KAF2182680.1"/>
    </source>
</evidence>
<accession>A0A6A6DXI4</accession>
<sequence>MCRRWWHRSKSHPAVCGEARCIGRAKFTTLTLHHLNSSAIMSWFSWSPKPDASKQRKNLLSAIKKVLVEESYALPRAPDRVIEILSDSEHVVGDHWLALHWPGIKQNMPSHHEVLENISAVCPIGNINQTSSVDGYLLVEFKSPQIAQEHVGRIVSLREHQLCFEYTTQATVFITNTVFGHTTEKIVRQMHYSDIVRDKFLTFGIWRQRNGGSIVVIKFSEPPGACYIHLRVERSTIKFRPVSMKQLCELCDMCHRSSDCNELVMERSLPAQLDPWLATVKEAKELDRLVRGGNISDEIIARVEALVLPSSPDPPVQPLCAVSEALTSG</sequence>
<organism evidence="1 2">
    <name type="scientific">Zopfia rhizophila CBS 207.26</name>
    <dbReference type="NCBI Taxonomy" id="1314779"/>
    <lineage>
        <taxon>Eukaryota</taxon>
        <taxon>Fungi</taxon>
        <taxon>Dikarya</taxon>
        <taxon>Ascomycota</taxon>
        <taxon>Pezizomycotina</taxon>
        <taxon>Dothideomycetes</taxon>
        <taxon>Dothideomycetes incertae sedis</taxon>
        <taxon>Zopfiaceae</taxon>
        <taxon>Zopfia</taxon>
    </lineage>
</organism>
<evidence type="ECO:0000313" key="2">
    <source>
        <dbReference type="Proteomes" id="UP000800200"/>
    </source>
</evidence>
<proteinExistence type="predicted"/>
<dbReference type="EMBL" id="ML994647">
    <property type="protein sequence ID" value="KAF2182680.1"/>
    <property type="molecule type" value="Genomic_DNA"/>
</dbReference>
<protein>
    <submittedName>
        <fullName evidence="1">Uncharacterized protein</fullName>
    </submittedName>
</protein>
<name>A0A6A6DXI4_9PEZI</name>
<dbReference type="AlphaFoldDB" id="A0A6A6DXI4"/>
<dbReference type="Proteomes" id="UP000800200">
    <property type="component" value="Unassembled WGS sequence"/>
</dbReference>
<reference evidence="1" key="1">
    <citation type="journal article" date="2020" name="Stud. Mycol.">
        <title>101 Dothideomycetes genomes: a test case for predicting lifestyles and emergence of pathogens.</title>
        <authorList>
            <person name="Haridas S."/>
            <person name="Albert R."/>
            <person name="Binder M."/>
            <person name="Bloem J."/>
            <person name="Labutti K."/>
            <person name="Salamov A."/>
            <person name="Andreopoulos B."/>
            <person name="Baker S."/>
            <person name="Barry K."/>
            <person name="Bills G."/>
            <person name="Bluhm B."/>
            <person name="Cannon C."/>
            <person name="Castanera R."/>
            <person name="Culley D."/>
            <person name="Daum C."/>
            <person name="Ezra D."/>
            <person name="Gonzalez J."/>
            <person name="Henrissat B."/>
            <person name="Kuo A."/>
            <person name="Liang C."/>
            <person name="Lipzen A."/>
            <person name="Lutzoni F."/>
            <person name="Magnuson J."/>
            <person name="Mondo S."/>
            <person name="Nolan M."/>
            <person name="Ohm R."/>
            <person name="Pangilinan J."/>
            <person name="Park H.-J."/>
            <person name="Ramirez L."/>
            <person name="Alfaro M."/>
            <person name="Sun H."/>
            <person name="Tritt A."/>
            <person name="Yoshinaga Y."/>
            <person name="Zwiers L.-H."/>
            <person name="Turgeon B."/>
            <person name="Goodwin S."/>
            <person name="Spatafora J."/>
            <person name="Crous P."/>
            <person name="Grigoriev I."/>
        </authorList>
    </citation>
    <scope>NUCLEOTIDE SEQUENCE</scope>
    <source>
        <strain evidence="1">CBS 207.26</strain>
    </source>
</reference>
<keyword evidence="2" id="KW-1185">Reference proteome</keyword>